<organism evidence="2 3">
    <name type="scientific">Belliella calami</name>
    <dbReference type="NCBI Taxonomy" id="2923436"/>
    <lineage>
        <taxon>Bacteria</taxon>
        <taxon>Pseudomonadati</taxon>
        <taxon>Bacteroidota</taxon>
        <taxon>Cytophagia</taxon>
        <taxon>Cytophagales</taxon>
        <taxon>Cyclobacteriaceae</taxon>
        <taxon>Belliella</taxon>
    </lineage>
</organism>
<evidence type="ECO:0000313" key="3">
    <source>
        <dbReference type="Proteomes" id="UP001165488"/>
    </source>
</evidence>
<dbReference type="RefSeq" id="WP_241275985.1">
    <property type="nucleotide sequence ID" value="NZ_JAKZGS010000016.1"/>
</dbReference>
<reference evidence="2" key="1">
    <citation type="submission" date="2022-03" db="EMBL/GenBank/DDBJ databases">
        <title>De novo assembled genomes of Belliella spp. (Cyclobacteriaceae) strains.</title>
        <authorList>
            <person name="Szabo A."/>
            <person name="Korponai K."/>
            <person name="Felfoldi T."/>
        </authorList>
    </citation>
    <scope>NUCLEOTIDE SEQUENCE</scope>
    <source>
        <strain evidence="2">DSM 107340</strain>
    </source>
</reference>
<evidence type="ECO:0000256" key="1">
    <source>
        <dbReference type="SAM" id="SignalP"/>
    </source>
</evidence>
<sequence>MKKLILLLLTIPFFFACSDDKEEKYTTNSIEYNLYQSSDFDYEGLLTVRELTSGQVELTVTLEGKRESDPYFFPTHLHFGRYDNPDSPIAFMLNPVDIRDLKSTTVLGTLSNGNTLTFQDFKNFDGHVKIHLAESGPDYAVILSAGNIGQNDNSSAAFNLEEMAICSPTY</sequence>
<comment type="caution">
    <text evidence="2">The sequence shown here is derived from an EMBL/GenBank/DDBJ whole genome shotgun (WGS) entry which is preliminary data.</text>
</comment>
<dbReference type="PROSITE" id="PS51257">
    <property type="entry name" value="PROKAR_LIPOPROTEIN"/>
    <property type="match status" value="1"/>
</dbReference>
<gene>
    <name evidence="2" type="ORF">MM236_15905</name>
</gene>
<feature type="signal peptide" evidence="1">
    <location>
        <begin position="1"/>
        <end position="18"/>
    </location>
</feature>
<protein>
    <recommendedName>
        <fullName evidence="4">CHRD domain-containing protein</fullName>
    </recommendedName>
</protein>
<proteinExistence type="predicted"/>
<feature type="chain" id="PRO_5046939026" description="CHRD domain-containing protein" evidence="1">
    <location>
        <begin position="19"/>
        <end position="170"/>
    </location>
</feature>
<keyword evidence="3" id="KW-1185">Reference proteome</keyword>
<accession>A0ABS9UTA7</accession>
<evidence type="ECO:0008006" key="4">
    <source>
        <dbReference type="Google" id="ProtNLM"/>
    </source>
</evidence>
<keyword evidence="1" id="KW-0732">Signal</keyword>
<dbReference type="EMBL" id="JAKZGS010000016">
    <property type="protein sequence ID" value="MCH7399488.1"/>
    <property type="molecule type" value="Genomic_DNA"/>
</dbReference>
<dbReference type="Proteomes" id="UP001165488">
    <property type="component" value="Unassembled WGS sequence"/>
</dbReference>
<evidence type="ECO:0000313" key="2">
    <source>
        <dbReference type="EMBL" id="MCH7399488.1"/>
    </source>
</evidence>
<name>A0ABS9UTA7_9BACT</name>